<accession>A0A821D6E7</accession>
<organism evidence="1 2">
    <name type="scientific">Rotaria socialis</name>
    <dbReference type="NCBI Taxonomy" id="392032"/>
    <lineage>
        <taxon>Eukaryota</taxon>
        <taxon>Metazoa</taxon>
        <taxon>Spiralia</taxon>
        <taxon>Gnathifera</taxon>
        <taxon>Rotifera</taxon>
        <taxon>Eurotatoria</taxon>
        <taxon>Bdelloidea</taxon>
        <taxon>Philodinida</taxon>
        <taxon>Philodinidae</taxon>
        <taxon>Rotaria</taxon>
    </lineage>
</organism>
<name>A0A821D6E7_9BILA</name>
<evidence type="ECO:0008006" key="3">
    <source>
        <dbReference type="Google" id="ProtNLM"/>
    </source>
</evidence>
<proteinExistence type="predicted"/>
<dbReference type="Gene3D" id="3.60.10.10">
    <property type="entry name" value="Endonuclease/exonuclease/phosphatase"/>
    <property type="match status" value="1"/>
</dbReference>
<evidence type="ECO:0000313" key="1">
    <source>
        <dbReference type="EMBL" id="CAF4616595.1"/>
    </source>
</evidence>
<dbReference type="InterPro" id="IPR027124">
    <property type="entry name" value="Swc5/CFDP1/2"/>
</dbReference>
<dbReference type="AlphaFoldDB" id="A0A821D6E7"/>
<dbReference type="SUPFAM" id="SSF56219">
    <property type="entry name" value="DNase I-like"/>
    <property type="match status" value="1"/>
</dbReference>
<reference evidence="1" key="1">
    <citation type="submission" date="2021-02" db="EMBL/GenBank/DDBJ databases">
        <authorList>
            <person name="Nowell W R."/>
        </authorList>
    </citation>
    <scope>NUCLEOTIDE SEQUENCE</scope>
</reference>
<dbReference type="PANTHER" id="PTHR23227">
    <property type="entry name" value="BUCENTAUR RELATED"/>
    <property type="match status" value="1"/>
</dbReference>
<gene>
    <name evidence="1" type="ORF">QYT958_LOCUS12580</name>
</gene>
<dbReference type="InterPro" id="IPR036691">
    <property type="entry name" value="Endo/exonu/phosph_ase_sf"/>
</dbReference>
<evidence type="ECO:0000313" key="2">
    <source>
        <dbReference type="Proteomes" id="UP000663848"/>
    </source>
</evidence>
<protein>
    <recommendedName>
        <fullName evidence="3">Endonuclease/exonuclease/phosphatase domain-containing protein</fullName>
    </recommendedName>
</protein>
<comment type="caution">
    <text evidence="1">The sequence shown here is derived from an EMBL/GenBank/DDBJ whole genome shotgun (WGS) entry which is preliminary data.</text>
</comment>
<dbReference type="PANTHER" id="PTHR23227:SF85">
    <property type="entry name" value="CRANIOFACIAL DEVELOPMENT PROTEIN 2"/>
    <property type="match status" value="1"/>
</dbReference>
<sequence>MKVSKALIGYNSVSARVITTGFNAVRFKITVVHAYAPTFACSEVELEAFYNTLEGTLARIHTKDILIITGDWNAKVGSDNADWKRVMGRYGYGDRNERGERLLEFATAHNLYICNTRFEQKLQQKWASVSPDGTH</sequence>
<dbReference type="EMBL" id="CAJOBR010001545">
    <property type="protein sequence ID" value="CAF4616595.1"/>
    <property type="molecule type" value="Genomic_DNA"/>
</dbReference>
<dbReference type="Proteomes" id="UP000663848">
    <property type="component" value="Unassembled WGS sequence"/>
</dbReference>